<evidence type="ECO:0000313" key="3">
    <source>
        <dbReference type="EMBL" id="CAB4193026.1"/>
    </source>
</evidence>
<evidence type="ECO:0000313" key="1">
    <source>
        <dbReference type="EMBL" id="CAB4174678.1"/>
    </source>
</evidence>
<dbReference type="EMBL" id="LR797435">
    <property type="protein sequence ID" value="CAB4215759.1"/>
    <property type="molecule type" value="Genomic_DNA"/>
</dbReference>
<protein>
    <submittedName>
        <fullName evidence="4">Uncharacterized protein</fullName>
    </submittedName>
</protein>
<reference evidence="4" key="1">
    <citation type="submission" date="2020-05" db="EMBL/GenBank/DDBJ databases">
        <authorList>
            <person name="Chiriac C."/>
            <person name="Salcher M."/>
            <person name="Ghai R."/>
            <person name="Kavagutti S V."/>
        </authorList>
    </citation>
    <scope>NUCLEOTIDE SEQUENCE</scope>
</reference>
<accession>A0A6J5SLG8</accession>
<sequence length="105" mass="11566">MAMLKLVPYTPEQSTDIVGRYQAGESVDSIALAVDRSVRSVVAKLSREGVYIPKTKKEGSSRMTKAEIVQIIADRFGIDVADIATVEKASHEHLIILLRGINRNE</sequence>
<name>A0A6J5SLG8_9CAUD</name>
<dbReference type="EMBL" id="LR797079">
    <property type="protein sequence ID" value="CAB4185774.1"/>
    <property type="molecule type" value="Genomic_DNA"/>
</dbReference>
<evidence type="ECO:0000313" key="5">
    <source>
        <dbReference type="EMBL" id="CAB5230501.1"/>
    </source>
</evidence>
<gene>
    <name evidence="2" type="ORF">UFOVP1123_141</name>
    <name evidence="3" type="ORF">UFOVP1239_10</name>
    <name evidence="4" type="ORF">UFOVP1484_3</name>
    <name evidence="5" type="ORF">UFOVP1577_9</name>
    <name evidence="1" type="ORF">UFOVP961_71</name>
</gene>
<dbReference type="EMBL" id="LR796912">
    <property type="protein sequence ID" value="CAB4174678.1"/>
    <property type="molecule type" value="Genomic_DNA"/>
</dbReference>
<organism evidence="4">
    <name type="scientific">uncultured Caudovirales phage</name>
    <dbReference type="NCBI Taxonomy" id="2100421"/>
    <lineage>
        <taxon>Viruses</taxon>
        <taxon>Duplodnaviria</taxon>
        <taxon>Heunggongvirae</taxon>
        <taxon>Uroviricota</taxon>
        <taxon>Caudoviricetes</taxon>
        <taxon>Peduoviridae</taxon>
        <taxon>Maltschvirus</taxon>
        <taxon>Maltschvirus maltsch</taxon>
    </lineage>
</organism>
<dbReference type="EMBL" id="LR797194">
    <property type="protein sequence ID" value="CAB4193026.1"/>
    <property type="molecule type" value="Genomic_DNA"/>
</dbReference>
<dbReference type="EMBL" id="LR798422">
    <property type="protein sequence ID" value="CAB5230501.1"/>
    <property type="molecule type" value="Genomic_DNA"/>
</dbReference>
<proteinExistence type="predicted"/>
<evidence type="ECO:0000313" key="4">
    <source>
        <dbReference type="EMBL" id="CAB4215759.1"/>
    </source>
</evidence>
<evidence type="ECO:0000313" key="2">
    <source>
        <dbReference type="EMBL" id="CAB4185774.1"/>
    </source>
</evidence>